<evidence type="ECO:0000313" key="2">
    <source>
        <dbReference type="EMBL" id="KOF71188.1"/>
    </source>
</evidence>
<reference evidence="2" key="1">
    <citation type="submission" date="2015-07" db="EMBL/GenBank/DDBJ databases">
        <title>MeaNS - Measles Nucleotide Surveillance Program.</title>
        <authorList>
            <person name="Tran T."/>
            <person name="Druce J."/>
        </authorList>
    </citation>
    <scope>NUCLEOTIDE SEQUENCE</scope>
    <source>
        <strain evidence="2">UCB-OBI-ISO-001</strain>
        <tissue evidence="2">Gonad</tissue>
    </source>
</reference>
<keyword evidence="1" id="KW-1133">Transmembrane helix</keyword>
<sequence length="107" mass="12010">MYVCTMIDTIISGTSLILSKIAQNFSMIVDRILPFKKKINIKKVTCECIYEYELVCMSVCKCALSALLLICVCVFVAVLGLTSVSYLVAIVVSNAWRQDKNMRRCGR</sequence>
<organism evidence="2">
    <name type="scientific">Octopus bimaculoides</name>
    <name type="common">California two-spotted octopus</name>
    <dbReference type="NCBI Taxonomy" id="37653"/>
    <lineage>
        <taxon>Eukaryota</taxon>
        <taxon>Metazoa</taxon>
        <taxon>Spiralia</taxon>
        <taxon>Lophotrochozoa</taxon>
        <taxon>Mollusca</taxon>
        <taxon>Cephalopoda</taxon>
        <taxon>Coleoidea</taxon>
        <taxon>Octopodiformes</taxon>
        <taxon>Octopoda</taxon>
        <taxon>Incirrata</taxon>
        <taxon>Octopodidae</taxon>
        <taxon>Octopus</taxon>
    </lineage>
</organism>
<dbReference type="AlphaFoldDB" id="A0A0L8G2T6"/>
<feature type="non-terminal residue" evidence="2">
    <location>
        <position position="107"/>
    </location>
</feature>
<accession>A0A0L8G2T6</accession>
<keyword evidence="1" id="KW-0472">Membrane</keyword>
<keyword evidence="1" id="KW-0812">Transmembrane</keyword>
<name>A0A0L8G2T6_OCTBM</name>
<feature type="transmembrane region" description="Helical" evidence="1">
    <location>
        <begin position="66"/>
        <end position="92"/>
    </location>
</feature>
<dbReference type="EMBL" id="KQ424318">
    <property type="protein sequence ID" value="KOF71188.1"/>
    <property type="molecule type" value="Genomic_DNA"/>
</dbReference>
<protein>
    <submittedName>
        <fullName evidence="2">Uncharacterized protein</fullName>
    </submittedName>
</protein>
<gene>
    <name evidence="2" type="ORF">OCBIM_22001485mg</name>
</gene>
<proteinExistence type="predicted"/>
<evidence type="ECO:0000256" key="1">
    <source>
        <dbReference type="SAM" id="Phobius"/>
    </source>
</evidence>